<evidence type="ECO:0000313" key="9">
    <source>
        <dbReference type="EMBL" id="SDP16139.1"/>
    </source>
</evidence>
<dbReference type="UniPathway" id="UPA01057">
    <property type="reaction ID" value="UER00165"/>
</dbReference>
<evidence type="ECO:0000313" key="10">
    <source>
        <dbReference type="Proteomes" id="UP000199159"/>
    </source>
</evidence>
<comment type="catalytic activity">
    <reaction evidence="7">
        <text>(1R,6R)-6-hydroxy-2-succinyl-cyclohexa-2,4-diene-1-carboxylate = 2-succinylbenzoate + H2O</text>
        <dbReference type="Rhea" id="RHEA:10196"/>
        <dbReference type="ChEBI" id="CHEBI:15377"/>
        <dbReference type="ChEBI" id="CHEBI:18325"/>
        <dbReference type="ChEBI" id="CHEBI:58689"/>
        <dbReference type="EC" id="4.2.1.113"/>
    </reaction>
</comment>
<dbReference type="GO" id="GO:0043748">
    <property type="term" value="F:O-succinylbenzoate synthase activity"/>
    <property type="evidence" value="ECO:0007669"/>
    <property type="project" value="UniProtKB-EC"/>
</dbReference>
<dbReference type="CDD" id="cd03317">
    <property type="entry name" value="NAAAR"/>
    <property type="match status" value="1"/>
</dbReference>
<reference evidence="10" key="1">
    <citation type="submission" date="2016-10" db="EMBL/GenBank/DDBJ databases">
        <authorList>
            <person name="Varghese N."/>
            <person name="Submissions S."/>
        </authorList>
    </citation>
    <scope>NUCLEOTIDE SEQUENCE [LARGE SCALE GENOMIC DNA]</scope>
    <source>
        <strain evidence="10">IBRC-M10078</strain>
    </source>
</reference>
<evidence type="ECO:0000259" key="8">
    <source>
        <dbReference type="SMART" id="SM00922"/>
    </source>
</evidence>
<dbReference type="InterPro" id="IPR047585">
    <property type="entry name" value="MenC"/>
</dbReference>
<dbReference type="EMBL" id="FNJU01000001">
    <property type="protein sequence ID" value="SDP16139.1"/>
    <property type="molecule type" value="Genomic_DNA"/>
</dbReference>
<dbReference type="GO" id="GO:0009234">
    <property type="term" value="P:menaquinone biosynthetic process"/>
    <property type="evidence" value="ECO:0007669"/>
    <property type="project" value="UniProtKB-UniRule"/>
</dbReference>
<dbReference type="SUPFAM" id="SSF54826">
    <property type="entry name" value="Enolase N-terminal domain-like"/>
    <property type="match status" value="1"/>
</dbReference>
<dbReference type="EC" id="4.2.1.113" evidence="6 7"/>
<evidence type="ECO:0000256" key="4">
    <source>
        <dbReference type="ARBA" id="ARBA00022842"/>
    </source>
</evidence>
<dbReference type="Pfam" id="PF02746">
    <property type="entry name" value="MR_MLE_N"/>
    <property type="match status" value="1"/>
</dbReference>
<dbReference type="SFLD" id="SFLDF00009">
    <property type="entry name" value="o-succinylbenzoate_synthase"/>
    <property type="match status" value="1"/>
</dbReference>
<evidence type="ECO:0000256" key="5">
    <source>
        <dbReference type="ARBA" id="ARBA00023239"/>
    </source>
</evidence>
<evidence type="ECO:0000256" key="2">
    <source>
        <dbReference type="ARBA" id="ARBA00022428"/>
    </source>
</evidence>
<gene>
    <name evidence="7" type="primary">menC</name>
    <name evidence="9" type="ORF">SAMN05216565_101744</name>
</gene>
<keyword evidence="3 7" id="KW-0479">Metal-binding</keyword>
<comment type="similarity">
    <text evidence="7">Belongs to the mandelate racemase/muconate lactonizing enzyme family. MenC type 2 subfamily.</text>
</comment>
<dbReference type="AlphaFoldDB" id="A0A1H0QHC8"/>
<name>A0A1H0QHC8_9BACI</name>
<feature type="binding site" evidence="7">
    <location>
        <position position="214"/>
    </location>
    <ligand>
        <name>Mg(2+)</name>
        <dbReference type="ChEBI" id="CHEBI:18420"/>
    </ligand>
</feature>
<dbReference type="NCBIfam" id="TIGR01928">
    <property type="entry name" value="menC_lowGC_arch"/>
    <property type="match status" value="1"/>
</dbReference>
<dbReference type="InterPro" id="IPR013341">
    <property type="entry name" value="Mandelate_racemase_N_dom"/>
</dbReference>
<dbReference type="InterPro" id="IPR029065">
    <property type="entry name" value="Enolase_C-like"/>
</dbReference>
<evidence type="ECO:0000256" key="6">
    <source>
        <dbReference type="ARBA" id="ARBA00029491"/>
    </source>
</evidence>
<organism evidence="9 10">
    <name type="scientific">Litchfieldia salsa</name>
    <dbReference type="NCBI Taxonomy" id="930152"/>
    <lineage>
        <taxon>Bacteria</taxon>
        <taxon>Bacillati</taxon>
        <taxon>Bacillota</taxon>
        <taxon>Bacilli</taxon>
        <taxon>Bacillales</taxon>
        <taxon>Bacillaceae</taxon>
        <taxon>Litchfieldia</taxon>
    </lineage>
</organism>
<dbReference type="SMART" id="SM00922">
    <property type="entry name" value="MR_MLE"/>
    <property type="match status" value="1"/>
</dbReference>
<feature type="binding site" evidence="7">
    <location>
        <position position="239"/>
    </location>
    <ligand>
        <name>Mg(2+)</name>
        <dbReference type="ChEBI" id="CHEBI:18420"/>
    </ligand>
</feature>
<evidence type="ECO:0000256" key="1">
    <source>
        <dbReference type="ARBA" id="ARBA00001968"/>
    </source>
</evidence>
<dbReference type="Proteomes" id="UP000199159">
    <property type="component" value="Unassembled WGS sequence"/>
</dbReference>
<keyword evidence="2 7" id="KW-0474">Menaquinone biosynthesis</keyword>
<dbReference type="PANTHER" id="PTHR48073">
    <property type="entry name" value="O-SUCCINYLBENZOATE SYNTHASE-RELATED"/>
    <property type="match status" value="1"/>
</dbReference>
<dbReference type="InterPro" id="IPR036849">
    <property type="entry name" value="Enolase-like_C_sf"/>
</dbReference>
<keyword evidence="10" id="KW-1185">Reference proteome</keyword>
<comment type="function">
    <text evidence="7">Converts 2-succinyl-6-hydroxy-2,4-cyclohexadiene-1-carboxylate (SHCHC) to 2-succinylbenzoate (OSB).</text>
</comment>
<dbReference type="UniPathway" id="UPA00079"/>
<dbReference type="Gene3D" id="3.20.20.120">
    <property type="entry name" value="Enolase-like C-terminal domain"/>
    <property type="match status" value="1"/>
</dbReference>
<protein>
    <recommendedName>
        <fullName evidence="6 7">o-succinylbenzoate synthase</fullName>
        <shortName evidence="7">OSB synthase</shortName>
        <shortName evidence="7">OSBS</shortName>
        <ecNumber evidence="6 7">4.2.1.113</ecNumber>
    </recommendedName>
    <alternativeName>
        <fullName evidence="7">4-(2'-carboxyphenyl)-4-oxybutyric acid synthase</fullName>
    </alternativeName>
    <alternativeName>
        <fullName evidence="7">o-succinylbenzoic acid synthase</fullName>
    </alternativeName>
</protein>
<keyword evidence="5 7" id="KW-0456">Lyase</keyword>
<comment type="pathway">
    <text evidence="7">Quinol/quinone metabolism; 1,4-dihydroxy-2-naphthoate biosynthesis; 1,4-dihydroxy-2-naphthoate from chorismate: step 4/7.</text>
</comment>
<dbReference type="Gene3D" id="3.30.390.10">
    <property type="entry name" value="Enolase-like, N-terminal domain"/>
    <property type="match status" value="1"/>
</dbReference>
<proteinExistence type="inferred from homology"/>
<comment type="cofactor">
    <cofactor evidence="1 7">
        <name>a divalent metal cation</name>
        <dbReference type="ChEBI" id="CHEBI:60240"/>
    </cofactor>
</comment>
<dbReference type="Pfam" id="PF13378">
    <property type="entry name" value="MR_MLE_C"/>
    <property type="match status" value="1"/>
</dbReference>
<evidence type="ECO:0000256" key="7">
    <source>
        <dbReference type="HAMAP-Rule" id="MF_01933"/>
    </source>
</evidence>
<feature type="binding site" evidence="7">
    <location>
        <position position="189"/>
    </location>
    <ligand>
        <name>Mg(2+)</name>
        <dbReference type="ChEBI" id="CHEBI:18420"/>
    </ligand>
</feature>
<sequence>MMQITKITLYLVEQTLKTPFISSLERVEERESILIKIKDAEGFEGWGEVVAFSSPWYTEETVKTCWHIIEDFLAPILYRNTIEHPSDTIDLFKGIKRNQMAKSGVETALWDLYSKRNGMSLARAIGGTRTRIASGVVVGISEVNEMINTIDKYVNEGYKRIKIKIKPGNDYHIVKSIRDRFPDLPLMVDANSSYSLEQIDSLKALDSFGLMMIEQPLESDDIVDHAKVQKHLHTPICLDESIVTYEDARKAIELGSCKIINIKVGRVGGLTEAIRIQNLCKENNIPVWCGGMLEMGVSRAVNIALASLDHFSIPGDVSASARYWEEDITVPEVKVVDGYIDVPEKPGIGFDLNMKRLKAVTKYKKEILSN</sequence>
<evidence type="ECO:0000256" key="3">
    <source>
        <dbReference type="ARBA" id="ARBA00022723"/>
    </source>
</evidence>
<dbReference type="GO" id="GO:0016854">
    <property type="term" value="F:racemase and epimerase activity"/>
    <property type="evidence" value="ECO:0007669"/>
    <property type="project" value="UniProtKB-ARBA"/>
</dbReference>
<dbReference type="SFLD" id="SFLDG00180">
    <property type="entry name" value="muconate_cycloisomerase"/>
    <property type="match status" value="1"/>
</dbReference>
<feature type="active site" description="Proton acceptor" evidence="7">
    <location>
        <position position="263"/>
    </location>
</feature>
<dbReference type="InterPro" id="IPR013342">
    <property type="entry name" value="Mandelate_racemase_C"/>
</dbReference>
<feature type="domain" description="Mandelate racemase/muconate lactonizing enzyme C-terminal" evidence="8">
    <location>
        <begin position="143"/>
        <end position="235"/>
    </location>
</feature>
<comment type="pathway">
    <text evidence="7">Quinol/quinone metabolism; menaquinone biosynthesis.</text>
</comment>
<dbReference type="HAMAP" id="MF_01933">
    <property type="entry name" value="MenC_2"/>
    <property type="match status" value="1"/>
</dbReference>
<dbReference type="SFLD" id="SFLDS00001">
    <property type="entry name" value="Enolase"/>
    <property type="match status" value="1"/>
</dbReference>
<dbReference type="SUPFAM" id="SSF51604">
    <property type="entry name" value="Enolase C-terminal domain-like"/>
    <property type="match status" value="1"/>
</dbReference>
<feature type="active site" description="Proton donor" evidence="7">
    <location>
        <position position="164"/>
    </location>
</feature>
<dbReference type="RefSeq" id="WP_175490174.1">
    <property type="nucleotide sequence ID" value="NZ_FNJU01000001.1"/>
</dbReference>
<dbReference type="STRING" id="930152.SAMN05216565_101744"/>
<dbReference type="InterPro" id="IPR010197">
    <property type="entry name" value="OSBS/NAAAR"/>
</dbReference>
<dbReference type="GO" id="GO:0000287">
    <property type="term" value="F:magnesium ion binding"/>
    <property type="evidence" value="ECO:0007669"/>
    <property type="project" value="UniProtKB-UniRule"/>
</dbReference>
<accession>A0A1H0QHC8</accession>
<dbReference type="InterPro" id="IPR029017">
    <property type="entry name" value="Enolase-like_N"/>
</dbReference>
<dbReference type="PANTHER" id="PTHR48073:SF5">
    <property type="entry name" value="O-SUCCINYLBENZOATE SYNTHASE"/>
    <property type="match status" value="1"/>
</dbReference>
<keyword evidence="4 7" id="KW-0460">Magnesium</keyword>